<keyword evidence="3" id="KW-1003">Cell membrane</keyword>
<comment type="caution">
    <text evidence="8">The sequence shown here is derived from an EMBL/GenBank/DDBJ whole genome shotgun (WGS) entry which is preliminary data.</text>
</comment>
<dbReference type="EMBL" id="JACQAY010000284">
    <property type="protein sequence ID" value="MBI3540312.1"/>
    <property type="molecule type" value="Genomic_DNA"/>
</dbReference>
<reference evidence="8" key="1">
    <citation type="submission" date="2020-07" db="EMBL/GenBank/DDBJ databases">
        <title>Huge and variable diversity of episymbiotic CPR bacteria and DPANN archaea in groundwater ecosystems.</title>
        <authorList>
            <person name="He C.Y."/>
            <person name="Keren R."/>
            <person name="Whittaker M."/>
            <person name="Farag I.F."/>
            <person name="Doudna J."/>
            <person name="Cate J.H.D."/>
            <person name="Banfield J.F."/>
        </authorList>
    </citation>
    <scope>NUCLEOTIDE SEQUENCE</scope>
    <source>
        <strain evidence="8">NC_groundwater_928_Pr1_S-0.2um_72_17</strain>
    </source>
</reference>
<evidence type="ECO:0000256" key="4">
    <source>
        <dbReference type="ARBA" id="ARBA00022692"/>
    </source>
</evidence>
<protein>
    <submittedName>
        <fullName evidence="8">Energy-coupling factor ABC transporter permease</fullName>
    </submittedName>
</protein>
<dbReference type="Proteomes" id="UP000807850">
    <property type="component" value="Unassembled WGS sequence"/>
</dbReference>
<dbReference type="AlphaFoldDB" id="A0A9D6L5Q3"/>
<feature type="transmembrane region" description="Helical" evidence="7">
    <location>
        <begin position="73"/>
        <end position="96"/>
    </location>
</feature>
<gene>
    <name evidence="8" type="ORF">HY076_08585</name>
</gene>
<dbReference type="Gene3D" id="1.10.1760.20">
    <property type="match status" value="1"/>
</dbReference>
<dbReference type="GO" id="GO:0000041">
    <property type="term" value="P:transition metal ion transport"/>
    <property type="evidence" value="ECO:0007669"/>
    <property type="project" value="InterPro"/>
</dbReference>
<keyword evidence="5 7" id="KW-1133">Transmembrane helix</keyword>
<feature type="transmembrane region" description="Helical" evidence="7">
    <location>
        <begin position="172"/>
        <end position="198"/>
    </location>
</feature>
<feature type="transmembrane region" description="Helical" evidence="7">
    <location>
        <begin position="42"/>
        <end position="61"/>
    </location>
</feature>
<evidence type="ECO:0000313" key="8">
    <source>
        <dbReference type="EMBL" id="MBI3540312.1"/>
    </source>
</evidence>
<accession>A0A9D6L5Q3</accession>
<keyword evidence="6 7" id="KW-0472">Membrane</keyword>
<evidence type="ECO:0000256" key="5">
    <source>
        <dbReference type="ARBA" id="ARBA00022989"/>
    </source>
</evidence>
<evidence type="ECO:0000256" key="2">
    <source>
        <dbReference type="ARBA" id="ARBA00022448"/>
    </source>
</evidence>
<feature type="transmembrane region" description="Helical" evidence="7">
    <location>
        <begin position="103"/>
        <end position="122"/>
    </location>
</feature>
<evidence type="ECO:0000256" key="3">
    <source>
        <dbReference type="ARBA" id="ARBA00022475"/>
    </source>
</evidence>
<evidence type="ECO:0000313" key="9">
    <source>
        <dbReference type="Proteomes" id="UP000807850"/>
    </source>
</evidence>
<evidence type="ECO:0000256" key="1">
    <source>
        <dbReference type="ARBA" id="ARBA00004651"/>
    </source>
</evidence>
<dbReference type="PANTHER" id="PTHR34229">
    <property type="entry name" value="METAL TRANSPORT PROTEIN HI_1621-RELATED"/>
    <property type="match status" value="1"/>
</dbReference>
<keyword evidence="2" id="KW-0813">Transport</keyword>
<organism evidence="8 9">
    <name type="scientific">Eiseniibacteriota bacterium</name>
    <dbReference type="NCBI Taxonomy" id="2212470"/>
    <lineage>
        <taxon>Bacteria</taxon>
        <taxon>Candidatus Eiseniibacteriota</taxon>
    </lineage>
</organism>
<feature type="transmembrane region" description="Helical" evidence="7">
    <location>
        <begin position="13"/>
        <end position="30"/>
    </location>
</feature>
<proteinExistence type="predicted"/>
<feature type="transmembrane region" description="Helical" evidence="7">
    <location>
        <begin position="134"/>
        <end position="160"/>
    </location>
</feature>
<dbReference type="Pfam" id="PF01891">
    <property type="entry name" value="CbiM"/>
    <property type="match status" value="1"/>
</dbReference>
<dbReference type="PANTHER" id="PTHR34229:SF1">
    <property type="entry name" value="METAL TRANSPORT PROTEIN HI_1621-RELATED"/>
    <property type="match status" value="1"/>
</dbReference>
<evidence type="ECO:0000256" key="7">
    <source>
        <dbReference type="SAM" id="Phobius"/>
    </source>
</evidence>
<comment type="subcellular location">
    <subcellularLocation>
        <location evidence="1">Cell membrane</location>
        <topology evidence="1">Multi-pass membrane protein</topology>
    </subcellularLocation>
</comment>
<dbReference type="InterPro" id="IPR002751">
    <property type="entry name" value="CbiM/NikMN"/>
</dbReference>
<evidence type="ECO:0000256" key="6">
    <source>
        <dbReference type="ARBA" id="ARBA00023136"/>
    </source>
</evidence>
<dbReference type="GO" id="GO:0005886">
    <property type="term" value="C:plasma membrane"/>
    <property type="evidence" value="ECO:0007669"/>
    <property type="project" value="UniProtKB-SubCell"/>
</dbReference>
<keyword evidence="4 7" id="KW-0812">Transmembrane</keyword>
<name>A0A9D6L5Q3_UNCEI</name>
<sequence>MSHLHIPDGLLPVAWWAGGLVVALALLIRASRLSRHASPQRIAYQGALGALMLAAMSIPLGPFEYHLTLAGPIGVLLGGAGSFQVAFIVSTILALMGHGGLTVIGLNALILGSAAVIARGAFPFLRHRLAPGPSLAIASGAGQAVAGLLWLVIVTVALRGSGATTAAERTHLAPVAAVAIPLWALGIVAEGAVAWGLARFLARVRPELLGPAPDDVAPRAVAEGGAA</sequence>